<organism evidence="2 3">
    <name type="scientific">Elysia crispata</name>
    <name type="common">lettuce slug</name>
    <dbReference type="NCBI Taxonomy" id="231223"/>
    <lineage>
        <taxon>Eukaryota</taxon>
        <taxon>Metazoa</taxon>
        <taxon>Spiralia</taxon>
        <taxon>Lophotrochozoa</taxon>
        <taxon>Mollusca</taxon>
        <taxon>Gastropoda</taxon>
        <taxon>Heterobranchia</taxon>
        <taxon>Euthyneura</taxon>
        <taxon>Panpulmonata</taxon>
        <taxon>Sacoglossa</taxon>
        <taxon>Placobranchoidea</taxon>
        <taxon>Plakobranchidae</taxon>
        <taxon>Elysia</taxon>
    </lineage>
</organism>
<protein>
    <submittedName>
        <fullName evidence="2">Uncharacterized protein</fullName>
    </submittedName>
</protein>
<name>A0AAE1DWY9_9GAST</name>
<dbReference type="Proteomes" id="UP001283361">
    <property type="component" value="Unassembled WGS sequence"/>
</dbReference>
<feature type="region of interest" description="Disordered" evidence="1">
    <location>
        <begin position="50"/>
        <end position="98"/>
    </location>
</feature>
<comment type="caution">
    <text evidence="2">The sequence shown here is derived from an EMBL/GenBank/DDBJ whole genome shotgun (WGS) entry which is preliminary data.</text>
</comment>
<evidence type="ECO:0000313" key="2">
    <source>
        <dbReference type="EMBL" id="KAK3785430.1"/>
    </source>
</evidence>
<feature type="compositionally biased region" description="Basic and acidic residues" evidence="1">
    <location>
        <begin position="89"/>
        <end position="98"/>
    </location>
</feature>
<evidence type="ECO:0000313" key="3">
    <source>
        <dbReference type="Proteomes" id="UP001283361"/>
    </source>
</evidence>
<evidence type="ECO:0000256" key="1">
    <source>
        <dbReference type="SAM" id="MobiDB-lite"/>
    </source>
</evidence>
<keyword evidence="3" id="KW-1185">Reference proteome</keyword>
<dbReference type="AlphaFoldDB" id="A0AAE1DWY9"/>
<accession>A0AAE1DWY9</accession>
<proteinExistence type="predicted"/>
<gene>
    <name evidence="2" type="ORF">RRG08_045184</name>
</gene>
<dbReference type="EMBL" id="JAWDGP010002131">
    <property type="protein sequence ID" value="KAK3785430.1"/>
    <property type="molecule type" value="Genomic_DNA"/>
</dbReference>
<sequence length="98" mass="10861">MNLSVLKQTSSCNSPPVFTRLLTKRSMVLACVLHVLGILHLAVCQLTVKRERSPSSSAPEREEDVSCQWEPGGEPEKQRSSVYCPTPRGDIHTRDVVS</sequence>
<reference evidence="2" key="1">
    <citation type="journal article" date="2023" name="G3 (Bethesda)">
        <title>A reference genome for the long-term kleptoplast-retaining sea slug Elysia crispata morphotype clarki.</title>
        <authorList>
            <person name="Eastman K.E."/>
            <person name="Pendleton A.L."/>
            <person name="Shaikh M.A."/>
            <person name="Suttiyut T."/>
            <person name="Ogas R."/>
            <person name="Tomko P."/>
            <person name="Gavelis G."/>
            <person name="Widhalm J.R."/>
            <person name="Wisecaver J.H."/>
        </authorList>
    </citation>
    <scope>NUCLEOTIDE SEQUENCE</scope>
    <source>
        <strain evidence="2">ECLA1</strain>
    </source>
</reference>